<reference evidence="2" key="1">
    <citation type="submission" date="2021-01" db="EMBL/GenBank/DDBJ databases">
        <authorList>
            <person name="Corre E."/>
            <person name="Pelletier E."/>
            <person name="Niang G."/>
            <person name="Scheremetjew M."/>
            <person name="Finn R."/>
            <person name="Kale V."/>
            <person name="Holt S."/>
            <person name="Cochrane G."/>
            <person name="Meng A."/>
            <person name="Brown T."/>
            <person name="Cohen L."/>
        </authorList>
    </citation>
    <scope>NUCLEOTIDE SEQUENCE</scope>
    <source>
        <strain evidence="2">NY070348D</strain>
    </source>
</reference>
<organism evidence="2">
    <name type="scientific">Mucochytrium quahogii</name>
    <dbReference type="NCBI Taxonomy" id="96639"/>
    <lineage>
        <taxon>Eukaryota</taxon>
        <taxon>Sar</taxon>
        <taxon>Stramenopiles</taxon>
        <taxon>Bigyra</taxon>
        <taxon>Labyrinthulomycetes</taxon>
        <taxon>Thraustochytrida</taxon>
        <taxon>Thraustochytriidae</taxon>
        <taxon>Mucochytrium</taxon>
    </lineage>
</organism>
<protein>
    <submittedName>
        <fullName evidence="2">Uncharacterized protein</fullName>
    </submittedName>
</protein>
<feature type="transmembrane region" description="Helical" evidence="1">
    <location>
        <begin position="137"/>
        <end position="158"/>
    </location>
</feature>
<gene>
    <name evidence="2" type="ORF">QSP1433_LOCUS14348</name>
</gene>
<name>A0A7S2SI44_9STRA</name>
<dbReference type="AlphaFoldDB" id="A0A7S2SI44"/>
<feature type="transmembrane region" description="Helical" evidence="1">
    <location>
        <begin position="30"/>
        <end position="52"/>
    </location>
</feature>
<accession>A0A7S2SI44</accession>
<evidence type="ECO:0000313" key="2">
    <source>
        <dbReference type="EMBL" id="CAD9700766.1"/>
    </source>
</evidence>
<proteinExistence type="predicted"/>
<sequence>MGLKDLFCKKNEDDDPSMPNYPGAFLMQHVAFRGMIGGAGIGAGVGLVSCMLGRTKFRRALLFPGHGMQIGATVAIATVLGFSIIKEDFDEEGVKDRAFRLSYKHKQNILDRRTMIGLGGGAALGLLPFFALDKVPIIVRVGTGMSYGILATSLAFLAESKLQTNPVKESNE</sequence>
<keyword evidence="1" id="KW-0812">Transmembrane</keyword>
<keyword evidence="1" id="KW-1133">Transmembrane helix</keyword>
<evidence type="ECO:0000256" key="1">
    <source>
        <dbReference type="SAM" id="Phobius"/>
    </source>
</evidence>
<dbReference type="EMBL" id="HBHK01022700">
    <property type="protein sequence ID" value="CAD9700766.1"/>
    <property type="molecule type" value="Transcribed_RNA"/>
</dbReference>
<keyword evidence="1" id="KW-0472">Membrane</keyword>
<feature type="transmembrane region" description="Helical" evidence="1">
    <location>
        <begin position="114"/>
        <end position="131"/>
    </location>
</feature>